<feature type="compositionally biased region" description="Low complexity" evidence="1">
    <location>
        <begin position="305"/>
        <end position="321"/>
    </location>
</feature>
<evidence type="ECO:0000313" key="3">
    <source>
        <dbReference type="Proteomes" id="UP000242367"/>
    </source>
</evidence>
<evidence type="ECO:0000313" key="2">
    <source>
        <dbReference type="EMBL" id="POM25065.1"/>
    </source>
</evidence>
<reference evidence="2 3" key="1">
    <citation type="journal article" date="2017" name="Chemistry">
        <title>Isolation, Biosynthesis and Chemical Modifications of Rubterolones A-F: Rare Tropolone Alkaloids from Actinomadura sp. 5-2.</title>
        <authorList>
            <person name="Guo H."/>
            <person name="Benndorf R."/>
            <person name="Leichnitz D."/>
            <person name="Klassen J.L."/>
            <person name="Vollmers J."/>
            <person name="Gorls H."/>
            <person name="Steinacker M."/>
            <person name="Weigel C."/>
            <person name="Dahse H.M."/>
            <person name="Kaster A.K."/>
            <person name="de Beer Z.W."/>
            <person name="Poulsen M."/>
            <person name="Beemelmanns C."/>
        </authorList>
    </citation>
    <scope>NUCLEOTIDE SEQUENCE [LARGE SCALE GENOMIC DNA]</scope>
    <source>
        <strain evidence="2 3">5-2</strain>
    </source>
</reference>
<dbReference type="RefSeq" id="WP_103564116.1">
    <property type="nucleotide sequence ID" value="NZ_MTBP01000002.1"/>
</dbReference>
<gene>
    <name evidence="2" type="ORF">BTM25_37070</name>
</gene>
<comment type="caution">
    <text evidence="2">The sequence shown here is derived from an EMBL/GenBank/DDBJ whole genome shotgun (WGS) entry which is preliminary data.</text>
</comment>
<dbReference type="Proteomes" id="UP000242367">
    <property type="component" value="Unassembled WGS sequence"/>
</dbReference>
<protein>
    <submittedName>
        <fullName evidence="2">Uncharacterized protein</fullName>
    </submittedName>
</protein>
<feature type="compositionally biased region" description="Basic and acidic residues" evidence="1">
    <location>
        <begin position="279"/>
        <end position="291"/>
    </location>
</feature>
<dbReference type="AlphaFoldDB" id="A0A2P4UJ22"/>
<evidence type="ECO:0000256" key="1">
    <source>
        <dbReference type="SAM" id="MobiDB-lite"/>
    </source>
</evidence>
<keyword evidence="3" id="KW-1185">Reference proteome</keyword>
<sequence length="366" mass="38373">MTEIVLVGNVPSSGILQADTAVRFDPPPDADAPAAFIDLMAAALARTDAVVVVHAAWRADEAARLLRLARGALDTDRVAGIGLNLPPLALSVVADQLAFVSPYVRPGQLASMADGLARAVYAGAWVNSVTHLAHVRTGFGKHVASYLPRGGFSVAAWPHENVHRITSGRPVQDITDRPLDPVLLLVASGDGDTEWVHRHLQPALGAVQTTPVAAQPLAAEFWGTRRCVEFVALSGHPQALQGILTATVCHPCGWCGEPTALRECPFCHMTRPTTSTDPQDARPEDEAHGGPDDTGADPPARPDLPVVARTVPEPAAVRAAPAPLPVPGPVATTTINPPPSHDPGADAFDGEPGRTGTVAFRSRPEH</sequence>
<name>A0A2P4UJ22_9ACTN</name>
<proteinExistence type="predicted"/>
<organism evidence="2 3">
    <name type="scientific">Actinomadura rubteroloni</name>
    <dbReference type="NCBI Taxonomy" id="1926885"/>
    <lineage>
        <taxon>Bacteria</taxon>
        <taxon>Bacillati</taxon>
        <taxon>Actinomycetota</taxon>
        <taxon>Actinomycetes</taxon>
        <taxon>Streptosporangiales</taxon>
        <taxon>Thermomonosporaceae</taxon>
        <taxon>Actinomadura</taxon>
    </lineage>
</organism>
<accession>A0A2P4UJ22</accession>
<dbReference type="EMBL" id="MTBP01000002">
    <property type="protein sequence ID" value="POM25065.1"/>
    <property type="molecule type" value="Genomic_DNA"/>
</dbReference>
<feature type="region of interest" description="Disordered" evidence="1">
    <location>
        <begin position="273"/>
        <end position="366"/>
    </location>
</feature>